<evidence type="ECO:0000313" key="5">
    <source>
        <dbReference type="EMBL" id="CAA7600264.1"/>
    </source>
</evidence>
<feature type="domain" description="AMP-dependent synthetase/ligase" evidence="3">
    <location>
        <begin position="32"/>
        <end position="434"/>
    </location>
</feature>
<evidence type="ECO:0000256" key="2">
    <source>
        <dbReference type="ARBA" id="ARBA00022598"/>
    </source>
</evidence>
<proteinExistence type="inferred from homology"/>
<dbReference type="KEGG" id="aacx:DEACI_0916"/>
<dbReference type="Pfam" id="PF00501">
    <property type="entry name" value="AMP-binding"/>
    <property type="match status" value="1"/>
</dbReference>
<keyword evidence="2" id="KW-0436">Ligase</keyword>
<organism evidence="5">
    <name type="scientific">Acididesulfobacillus acetoxydans</name>
    <dbReference type="NCBI Taxonomy" id="1561005"/>
    <lineage>
        <taxon>Bacteria</taxon>
        <taxon>Bacillati</taxon>
        <taxon>Bacillota</taxon>
        <taxon>Clostridia</taxon>
        <taxon>Eubacteriales</taxon>
        <taxon>Peptococcaceae</taxon>
        <taxon>Acididesulfobacillus</taxon>
    </lineage>
</organism>
<evidence type="ECO:0000313" key="7">
    <source>
        <dbReference type="Proteomes" id="UP001071230"/>
    </source>
</evidence>
<dbReference type="InterPro" id="IPR000873">
    <property type="entry name" value="AMP-dep_synth/lig_dom"/>
</dbReference>
<evidence type="ECO:0000313" key="6">
    <source>
        <dbReference type="EMBL" id="CEJ09642.1"/>
    </source>
</evidence>
<dbReference type="EMBL" id="CDGJ01000134">
    <property type="protein sequence ID" value="CEJ09642.1"/>
    <property type="molecule type" value="Genomic_DNA"/>
</dbReference>
<evidence type="ECO:0000256" key="1">
    <source>
        <dbReference type="ARBA" id="ARBA00006432"/>
    </source>
</evidence>
<dbReference type="GO" id="GO:0006631">
    <property type="term" value="P:fatty acid metabolic process"/>
    <property type="evidence" value="ECO:0007669"/>
    <property type="project" value="TreeGrafter"/>
</dbReference>
<dbReference type="Gene3D" id="3.40.50.12780">
    <property type="entry name" value="N-terminal domain of ligase-like"/>
    <property type="match status" value="1"/>
</dbReference>
<dbReference type="PANTHER" id="PTHR43201">
    <property type="entry name" value="ACYL-COA SYNTHETASE"/>
    <property type="match status" value="1"/>
</dbReference>
<dbReference type="RefSeq" id="WP_240983961.1">
    <property type="nucleotide sequence ID" value="NZ_CDGJ01000134.1"/>
</dbReference>
<dbReference type="Gene3D" id="3.30.300.30">
    <property type="match status" value="1"/>
</dbReference>
<dbReference type="EMBL" id="LR746496">
    <property type="protein sequence ID" value="CAA7600264.1"/>
    <property type="molecule type" value="Genomic_DNA"/>
</dbReference>
<accession>A0A8S0WLZ5</accession>
<dbReference type="InterPro" id="IPR025110">
    <property type="entry name" value="AMP-bd_C"/>
</dbReference>
<dbReference type="PANTHER" id="PTHR43201:SF5">
    <property type="entry name" value="MEDIUM-CHAIN ACYL-COA LIGASE ACSF2, MITOCHONDRIAL"/>
    <property type="match status" value="1"/>
</dbReference>
<dbReference type="AlphaFoldDB" id="A0A8S0WLZ5"/>
<reference evidence="6" key="1">
    <citation type="submission" date="2014-11" db="EMBL/GenBank/DDBJ databases">
        <authorList>
            <person name="Hornung B.V."/>
        </authorList>
    </citation>
    <scope>NUCLEOTIDE SEQUENCE</scope>
    <source>
        <strain evidence="6">INE</strain>
    </source>
</reference>
<dbReference type="Proteomes" id="UP001071230">
    <property type="component" value="Unassembled WGS sequence"/>
</dbReference>
<sequence length="592" mass="65694">MAVKENGWKERQAALMAAYPTWPRRTLSDHIDEAAKKYLERPYLITRKKIYSYREVLARVDQAAKGLMALGIKAREHVILWMGNYAESVFLTLALNKIGAVVIPLNFMLKEVELKELWQDSDAVAVIFNDRLGRTDYVRMVENICPELKGAGSPPDGYAEFPKLRNIICYSPEEKVYQGLVSLSALYDGGKEIRKEELHQRQAASAYPDEICHILYTSGTVGAPKGAMLTHDMLLRNAYISGLGRSVGEGQCIYCPLPLYHVFALVEGILTPTFVGGSVVVDEQFAPSEAIHLMEKNRVQELLCVPSILLALLNCPEKAEHRLESLRTIFCAATPAPRPIWERVRREFGSREMLTGYGMTEVSAATVMTSPDDSLEVLSTRVGRLLPANCSGLPEFGGRNVQYKVVDPVTGEELPAGSKGEFICRGNIVSKGYYKRPLETGALIDKDGWLHTGDLGIIHADGLFELSGRSKEIYRVSGESVMPKEVEDVLTSYQKVNQAYVVGVPDSVSTEIGAAFIELNPGEKATRKEILEFARARLAKFKLPKYVFFIRHDDLPFTSTGKIQKFLLVEKATVLKSNGLGYVGSESDAEIS</sequence>
<keyword evidence="7" id="KW-1185">Reference proteome</keyword>
<dbReference type="InterPro" id="IPR045851">
    <property type="entry name" value="AMP-bd_C_sf"/>
</dbReference>
<name>A0A8S0WLZ5_9FIRM</name>
<reference evidence="5" key="2">
    <citation type="submission" date="2020-01" db="EMBL/GenBank/DDBJ databases">
        <authorList>
            <person name="Hornung B."/>
        </authorList>
    </citation>
    <scope>NUCLEOTIDE SEQUENCE</scope>
    <source>
        <strain evidence="5">PacBioINE</strain>
    </source>
</reference>
<protein>
    <submittedName>
        <fullName evidence="5">AMP-dependent synthetase/ligase</fullName>
    </submittedName>
    <submittedName>
        <fullName evidence="6">Acyl-CoA synthetase member 2, mitochondrial</fullName>
    </submittedName>
</protein>
<gene>
    <name evidence="5" type="ORF">DEACI_0916</name>
    <name evidence="6" type="ORF">DEACI_4127</name>
</gene>
<comment type="similarity">
    <text evidence="1">Belongs to the ATP-dependent AMP-binding enzyme family.</text>
</comment>
<dbReference type="GO" id="GO:0031956">
    <property type="term" value="F:medium-chain fatty acid-CoA ligase activity"/>
    <property type="evidence" value="ECO:0007669"/>
    <property type="project" value="TreeGrafter"/>
</dbReference>
<dbReference type="Pfam" id="PF13193">
    <property type="entry name" value="AMP-binding_C"/>
    <property type="match status" value="1"/>
</dbReference>
<dbReference type="Proteomes" id="UP000836597">
    <property type="component" value="Chromosome"/>
</dbReference>
<feature type="domain" description="AMP-binding enzyme C-terminal" evidence="4">
    <location>
        <begin position="485"/>
        <end position="562"/>
    </location>
</feature>
<evidence type="ECO:0000259" key="3">
    <source>
        <dbReference type="Pfam" id="PF00501"/>
    </source>
</evidence>
<dbReference type="InterPro" id="IPR042099">
    <property type="entry name" value="ANL_N_sf"/>
</dbReference>
<evidence type="ECO:0000259" key="4">
    <source>
        <dbReference type="Pfam" id="PF13193"/>
    </source>
</evidence>
<dbReference type="SUPFAM" id="SSF56801">
    <property type="entry name" value="Acetyl-CoA synthetase-like"/>
    <property type="match status" value="1"/>
</dbReference>